<keyword evidence="1" id="KW-0597">Phosphoprotein</keyword>
<dbReference type="GO" id="GO:0048254">
    <property type="term" value="P:snoRNA localization"/>
    <property type="evidence" value="ECO:0007669"/>
    <property type="project" value="TreeGrafter"/>
</dbReference>
<dbReference type="AlphaFoldDB" id="A0AAW1RLH4"/>
<keyword evidence="5" id="KW-1185">Reference proteome</keyword>
<evidence type="ECO:0000256" key="2">
    <source>
        <dbReference type="SAM" id="MobiDB-lite"/>
    </source>
</evidence>
<evidence type="ECO:0000313" key="5">
    <source>
        <dbReference type="Proteomes" id="UP001445335"/>
    </source>
</evidence>
<organism evidence="4 5">
    <name type="scientific">Elliptochloris bilobata</name>
    <dbReference type="NCBI Taxonomy" id="381761"/>
    <lineage>
        <taxon>Eukaryota</taxon>
        <taxon>Viridiplantae</taxon>
        <taxon>Chlorophyta</taxon>
        <taxon>core chlorophytes</taxon>
        <taxon>Trebouxiophyceae</taxon>
        <taxon>Trebouxiophyceae incertae sedis</taxon>
        <taxon>Elliptochloris clade</taxon>
        <taxon>Elliptochloris</taxon>
    </lineage>
</organism>
<dbReference type="PANTHER" id="PTHR13483:SF3">
    <property type="entry name" value="BOX C_D SNORNA PROTEIN 1"/>
    <property type="match status" value="1"/>
</dbReference>
<gene>
    <name evidence="4" type="ORF">WJX81_005212</name>
</gene>
<dbReference type="GO" id="GO:0005634">
    <property type="term" value="C:nucleus"/>
    <property type="evidence" value="ECO:0007669"/>
    <property type="project" value="TreeGrafter"/>
</dbReference>
<evidence type="ECO:0000313" key="4">
    <source>
        <dbReference type="EMBL" id="KAK9834870.1"/>
    </source>
</evidence>
<evidence type="ECO:0000259" key="3">
    <source>
        <dbReference type="Pfam" id="PF25790"/>
    </source>
</evidence>
<evidence type="ECO:0000256" key="1">
    <source>
        <dbReference type="ARBA" id="ARBA00022553"/>
    </source>
</evidence>
<dbReference type="EMBL" id="JALJOU010000031">
    <property type="protein sequence ID" value="KAK9834870.1"/>
    <property type="molecule type" value="Genomic_DNA"/>
</dbReference>
<dbReference type="Pfam" id="PF25790">
    <property type="entry name" value="BCD1"/>
    <property type="match status" value="1"/>
</dbReference>
<sequence length="225" mass="25385">MTQRSPRSPEQAHKESTGCTGKRSRTGFVPLSEFDERALLSDYRFLEEAAAAGEAAHRVAPAQRRAMPPPHLQELVHQARNRGVALHLQHPGMERRARNSSCFNRRERRLRWHVEWRFPAVGFAAVDKRVDEGRPLGELLSKHLALTPGGAEKAHRLREYADAGANTLTIVMRQELRPANDPAFYRLPPSLPLAGALRGKTLVEFPGLKINRAVVLSREVLLWYL</sequence>
<dbReference type="Proteomes" id="UP001445335">
    <property type="component" value="Unassembled WGS sequence"/>
</dbReference>
<name>A0AAW1RLH4_9CHLO</name>
<dbReference type="GO" id="GO:0000492">
    <property type="term" value="P:box C/D snoRNP assembly"/>
    <property type="evidence" value="ECO:0007669"/>
    <property type="project" value="TreeGrafter"/>
</dbReference>
<dbReference type="InterPro" id="IPR051639">
    <property type="entry name" value="BCD1"/>
</dbReference>
<dbReference type="GO" id="GO:0070761">
    <property type="term" value="C:pre-snoRNP complex"/>
    <property type="evidence" value="ECO:0007669"/>
    <property type="project" value="TreeGrafter"/>
</dbReference>
<dbReference type="InterPro" id="IPR057721">
    <property type="entry name" value="BCD1_alpha/beta"/>
</dbReference>
<comment type="caution">
    <text evidence="4">The sequence shown here is derived from an EMBL/GenBank/DDBJ whole genome shotgun (WGS) entry which is preliminary data.</text>
</comment>
<dbReference type="GO" id="GO:0000463">
    <property type="term" value="P:maturation of LSU-rRNA from tricistronic rRNA transcript (SSU-rRNA, 5.8S rRNA, LSU-rRNA)"/>
    <property type="evidence" value="ECO:0007669"/>
    <property type="project" value="TreeGrafter"/>
</dbReference>
<feature type="domain" description="BCD1 alpha/beta" evidence="3">
    <location>
        <begin position="73"/>
        <end position="209"/>
    </location>
</feature>
<reference evidence="4 5" key="1">
    <citation type="journal article" date="2024" name="Nat. Commun.">
        <title>Phylogenomics reveals the evolutionary origins of lichenization in chlorophyte algae.</title>
        <authorList>
            <person name="Puginier C."/>
            <person name="Libourel C."/>
            <person name="Otte J."/>
            <person name="Skaloud P."/>
            <person name="Haon M."/>
            <person name="Grisel S."/>
            <person name="Petersen M."/>
            <person name="Berrin J.G."/>
            <person name="Delaux P.M."/>
            <person name="Dal Grande F."/>
            <person name="Keller J."/>
        </authorList>
    </citation>
    <scope>NUCLEOTIDE SEQUENCE [LARGE SCALE GENOMIC DNA]</scope>
    <source>
        <strain evidence="4 5">SAG 245.80</strain>
    </source>
</reference>
<dbReference type="PANTHER" id="PTHR13483">
    <property type="entry name" value="BOX C_D SNORNA PROTEIN 1-RELATED"/>
    <property type="match status" value="1"/>
</dbReference>
<feature type="region of interest" description="Disordered" evidence="2">
    <location>
        <begin position="1"/>
        <end position="25"/>
    </location>
</feature>
<protein>
    <recommendedName>
        <fullName evidence="3">BCD1 alpha/beta domain-containing protein</fullName>
    </recommendedName>
</protein>
<accession>A0AAW1RLH4</accession>
<proteinExistence type="predicted"/>